<reference evidence="3" key="2">
    <citation type="journal article" date="2010" name="Nature">
        <title>Comparative genomics reveals mobile pathogenicity chromosomes in Fusarium.</title>
        <authorList>
            <person name="Ma L.J."/>
            <person name="van der Does H.C."/>
            <person name="Borkovich K.A."/>
            <person name="Coleman J.J."/>
            <person name="Daboussi M.J."/>
            <person name="Di Pietro A."/>
            <person name="Dufresne M."/>
            <person name="Freitag M."/>
            <person name="Grabherr M."/>
            <person name="Henrissat B."/>
            <person name="Houterman P.M."/>
            <person name="Kang S."/>
            <person name="Shim W.B."/>
            <person name="Woloshuk C."/>
            <person name="Xie X."/>
            <person name="Xu J.R."/>
            <person name="Antoniw J."/>
            <person name="Baker S.E."/>
            <person name="Bluhm B.H."/>
            <person name="Breakspear A."/>
            <person name="Brown D.W."/>
            <person name="Butchko R.A."/>
            <person name="Chapman S."/>
            <person name="Coulson R."/>
            <person name="Coutinho P.M."/>
            <person name="Danchin E.G."/>
            <person name="Diener A."/>
            <person name="Gale L.R."/>
            <person name="Gardiner D.M."/>
            <person name="Goff S."/>
            <person name="Hammond-Kosack K.E."/>
            <person name="Hilburn K."/>
            <person name="Hua-Van A."/>
            <person name="Jonkers W."/>
            <person name="Kazan K."/>
            <person name="Kodira C.D."/>
            <person name="Koehrsen M."/>
            <person name="Kumar L."/>
            <person name="Lee Y.H."/>
            <person name="Li L."/>
            <person name="Manners J.M."/>
            <person name="Miranda-Saavedra D."/>
            <person name="Mukherjee M."/>
            <person name="Park G."/>
            <person name="Park J."/>
            <person name="Park S.Y."/>
            <person name="Proctor R.H."/>
            <person name="Regev A."/>
            <person name="Ruiz-Roldan M.C."/>
            <person name="Sain D."/>
            <person name="Sakthikumar S."/>
            <person name="Sykes S."/>
            <person name="Schwartz D.C."/>
            <person name="Turgeon B.G."/>
            <person name="Wapinski I."/>
            <person name="Yoder O."/>
            <person name="Young S."/>
            <person name="Zeng Q."/>
            <person name="Zhou S."/>
            <person name="Galagan J."/>
            <person name="Cuomo C.A."/>
            <person name="Kistler H.C."/>
            <person name="Rep M."/>
        </authorList>
    </citation>
    <scope>NUCLEOTIDE SEQUENCE [LARGE SCALE GENOMIC DNA]</scope>
    <source>
        <strain evidence="3">4287</strain>
    </source>
</reference>
<dbReference type="GeneID" id="28963449"/>
<dbReference type="InterPro" id="IPR011032">
    <property type="entry name" value="GroES-like_sf"/>
</dbReference>
<reference evidence="3" key="1">
    <citation type="submission" date="2007-04" db="EMBL/GenBank/DDBJ databases">
        <authorList>
            <consortium name="The Broad Institute Genome Sequencing Platform"/>
            <person name="Birren B."/>
            <person name="Lander E."/>
            <person name="Galagan J."/>
            <person name="Nusbaum C."/>
            <person name="Devon K."/>
            <person name="Ma L.-J."/>
            <person name="Jaffe D."/>
            <person name="Butler J."/>
            <person name="Alvarez P."/>
            <person name="Gnerre S."/>
            <person name="Grabherr M."/>
            <person name="Kleber M."/>
            <person name="Mauceli E."/>
            <person name="Brockman W."/>
            <person name="MacCallum I.A."/>
            <person name="Young S."/>
            <person name="LaButti K."/>
            <person name="DeCaprio D."/>
            <person name="Crawford M."/>
            <person name="Koehrsen M."/>
            <person name="Engels R."/>
            <person name="Montgomery P."/>
            <person name="Pearson M."/>
            <person name="Howarth C."/>
            <person name="Larson L."/>
            <person name="White J."/>
            <person name="O'Leary S."/>
            <person name="Kodira C."/>
            <person name="Zeng Q."/>
            <person name="Yandava C."/>
            <person name="Alvarado L."/>
            <person name="Kistler C."/>
            <person name="Shim W.-B."/>
            <person name="Kang S."/>
            <person name="Woloshuk C."/>
        </authorList>
    </citation>
    <scope>NUCLEOTIDE SEQUENCE</scope>
    <source>
        <strain evidence="3">4287</strain>
    </source>
</reference>
<dbReference type="EMBL" id="DS231739">
    <property type="protein sequence ID" value="KNB20069.1"/>
    <property type="molecule type" value="Genomic_DNA"/>
</dbReference>
<evidence type="ECO:0000256" key="1">
    <source>
        <dbReference type="ARBA" id="ARBA00023002"/>
    </source>
</evidence>
<dbReference type="InterPro" id="IPR013154">
    <property type="entry name" value="ADH-like_N"/>
</dbReference>
<protein>
    <recommendedName>
        <fullName evidence="2">Alcohol dehydrogenase-like N-terminal domain-containing protein</fullName>
    </recommendedName>
</protein>
<dbReference type="Pfam" id="PF08240">
    <property type="entry name" value="ADH_N"/>
    <property type="match status" value="1"/>
</dbReference>
<evidence type="ECO:0000313" key="3">
    <source>
        <dbReference type="EMBL" id="KNB20069.1"/>
    </source>
</evidence>
<evidence type="ECO:0000259" key="2">
    <source>
        <dbReference type="Pfam" id="PF08240"/>
    </source>
</evidence>
<evidence type="ECO:0000313" key="4">
    <source>
        <dbReference type="Proteomes" id="UP000009097"/>
    </source>
</evidence>
<dbReference type="VEuPathDB" id="FungiDB:FOXG_22743"/>
<dbReference type="Gene3D" id="3.90.180.10">
    <property type="entry name" value="Medium-chain alcohol dehydrogenases, catalytic domain"/>
    <property type="match status" value="1"/>
</dbReference>
<feature type="domain" description="Alcohol dehydrogenase-like N-terminal" evidence="2">
    <location>
        <begin position="4"/>
        <end position="74"/>
    </location>
</feature>
<dbReference type="SUPFAM" id="SSF50129">
    <property type="entry name" value="GroES-like"/>
    <property type="match status" value="1"/>
</dbReference>
<keyword evidence="1" id="KW-0560">Oxidoreductase</keyword>
<dbReference type="GO" id="GO:0008270">
    <property type="term" value="F:zinc ion binding"/>
    <property type="evidence" value="ECO:0007669"/>
    <property type="project" value="InterPro"/>
</dbReference>
<dbReference type="AlphaFoldDB" id="A0A0J9W9P4"/>
<gene>
    <name evidence="3" type="ORF">FOXG_22743</name>
</gene>
<dbReference type="InterPro" id="IPR002328">
    <property type="entry name" value="ADH_Zn_CS"/>
</dbReference>
<proteinExistence type="predicted"/>
<name>A0A0J9W9P4_FUSO4</name>
<dbReference type="PROSITE" id="PS00059">
    <property type="entry name" value="ADH_ZINC"/>
    <property type="match status" value="1"/>
</dbReference>
<dbReference type="RefSeq" id="XP_018258114.1">
    <property type="nucleotide sequence ID" value="XM_018403155.1"/>
</dbReference>
<sequence>MANQKPITLGHEVAGVITNVGLDITLFCPGHRVAISQICHPVEKRDWTLSIGIGFDGGYAQYAVTPVRRLMQITDSVSFAGGRGDGRSDVVLSCRCGRGRCEVWHNCSRNRTRRTRNAWPRIRTS</sequence>
<accession>A0A0J9W9P4</accession>
<dbReference type="KEGG" id="fox:FOXG_22743"/>
<organism evidence="3 4">
    <name type="scientific">Fusarium oxysporum f. sp. lycopersici (strain 4287 / CBS 123668 / FGSC 9935 / NRRL 34936)</name>
    <name type="common">Fusarium vascular wilt of tomato</name>
    <dbReference type="NCBI Taxonomy" id="426428"/>
    <lineage>
        <taxon>Eukaryota</taxon>
        <taxon>Fungi</taxon>
        <taxon>Dikarya</taxon>
        <taxon>Ascomycota</taxon>
        <taxon>Pezizomycotina</taxon>
        <taxon>Sordariomycetes</taxon>
        <taxon>Hypocreomycetidae</taxon>
        <taxon>Hypocreales</taxon>
        <taxon>Nectriaceae</taxon>
        <taxon>Fusarium</taxon>
        <taxon>Fusarium oxysporum species complex</taxon>
    </lineage>
</organism>
<dbReference type="GO" id="GO:0016491">
    <property type="term" value="F:oxidoreductase activity"/>
    <property type="evidence" value="ECO:0007669"/>
    <property type="project" value="UniProtKB-KW"/>
</dbReference>
<dbReference type="Proteomes" id="UP000009097">
    <property type="component" value="Unassembled WGS sequence"/>
</dbReference>